<sequence length="93" mass="10011">MKLQSENRTGLAKAAAVLASVFTVSLGLCGVNFLAVTGLRSSNIFQPFLAIAGWTELLAIVLSFAGLVLLGFFALILAIYKRFFQNVDRSGDR</sequence>
<evidence type="ECO:0000313" key="3">
    <source>
        <dbReference type="Proteomes" id="UP000264702"/>
    </source>
</evidence>
<keyword evidence="3" id="KW-1185">Reference proteome</keyword>
<organism evidence="2 3">
    <name type="scientific">Paracidobacterium acidisoli</name>
    <dbReference type="NCBI Taxonomy" id="2303751"/>
    <lineage>
        <taxon>Bacteria</taxon>
        <taxon>Pseudomonadati</taxon>
        <taxon>Acidobacteriota</taxon>
        <taxon>Terriglobia</taxon>
        <taxon>Terriglobales</taxon>
        <taxon>Acidobacteriaceae</taxon>
        <taxon>Paracidobacterium</taxon>
    </lineage>
</organism>
<feature type="transmembrane region" description="Helical" evidence="1">
    <location>
        <begin position="57"/>
        <end position="80"/>
    </location>
</feature>
<evidence type="ECO:0000313" key="2">
    <source>
        <dbReference type="EMBL" id="RFU17487.1"/>
    </source>
</evidence>
<comment type="caution">
    <text evidence="2">The sequence shown here is derived from an EMBL/GenBank/DDBJ whole genome shotgun (WGS) entry which is preliminary data.</text>
</comment>
<dbReference type="AlphaFoldDB" id="A0A372IRB7"/>
<accession>A0A372IRB7</accession>
<name>A0A372IRB7_9BACT</name>
<feature type="transmembrane region" description="Helical" evidence="1">
    <location>
        <begin position="12"/>
        <end position="37"/>
    </location>
</feature>
<protein>
    <submittedName>
        <fullName evidence="2">Uncharacterized protein</fullName>
    </submittedName>
</protein>
<gene>
    <name evidence="2" type="ORF">D0Y96_04890</name>
</gene>
<keyword evidence="1" id="KW-0472">Membrane</keyword>
<keyword evidence="1" id="KW-1133">Transmembrane helix</keyword>
<proteinExistence type="predicted"/>
<reference evidence="2 3" key="1">
    <citation type="submission" date="2018-08" db="EMBL/GenBank/DDBJ databases">
        <title>Acidipila sp. 4G-K13, an acidobacterium isolated from forest soil.</title>
        <authorList>
            <person name="Gao Z.-H."/>
            <person name="Qiu L.-H."/>
        </authorList>
    </citation>
    <scope>NUCLEOTIDE SEQUENCE [LARGE SCALE GENOMIC DNA]</scope>
    <source>
        <strain evidence="2 3">4G-K13</strain>
    </source>
</reference>
<keyword evidence="1" id="KW-0812">Transmembrane</keyword>
<dbReference type="EMBL" id="QVQT01000002">
    <property type="protein sequence ID" value="RFU17487.1"/>
    <property type="molecule type" value="Genomic_DNA"/>
</dbReference>
<dbReference type="Proteomes" id="UP000264702">
    <property type="component" value="Unassembled WGS sequence"/>
</dbReference>
<evidence type="ECO:0000256" key="1">
    <source>
        <dbReference type="SAM" id="Phobius"/>
    </source>
</evidence>
<dbReference type="RefSeq" id="WP_117298236.1">
    <property type="nucleotide sequence ID" value="NZ_QVQT02000002.1"/>
</dbReference>